<dbReference type="Gene3D" id="3.90.1200.10">
    <property type="match status" value="1"/>
</dbReference>
<dbReference type="SUPFAM" id="SSF56112">
    <property type="entry name" value="Protein kinase-like (PK-like)"/>
    <property type="match status" value="1"/>
</dbReference>
<sequence>MPLWTDFNKDFGLRVKRRKKIRDVYQVFTTTGRTLCYKPYKTGEDEVAFIRKLFVHLDNKGYRYTPKPVEGPGQKLWSFHRGQYWLLTNWVKGRSPNFTRESELMKGFRTLAKFHRLAEGVTAEGVPKGRIRYDELYRRPGNYRSEISRYGGSLDRFIDCCHKAEAFSQKPAIASALETERKAGAFSHGDYNYPNLVLDRSNHLHLIDLENASMNVRMIDLAHILYRNYPWNGRGVLKGIEEYDRKRPLSAEDRHLLYMLLLLPYPLVRAMKQFGNHYPRHIELPSSSRLSGYKKTLRKIL</sequence>
<proteinExistence type="predicted"/>
<dbReference type="InterPro" id="IPR047175">
    <property type="entry name" value="CotS-like"/>
</dbReference>
<dbReference type="RefSeq" id="WP_171693661.1">
    <property type="nucleotide sequence ID" value="NZ_WHOC01000183.1"/>
</dbReference>
<dbReference type="Proteomes" id="UP000658690">
    <property type="component" value="Unassembled WGS sequence"/>
</dbReference>
<keyword evidence="3" id="KW-1185">Reference proteome</keyword>
<organism evidence="2 3">
    <name type="scientific">Paenibacillus germinis</name>
    <dbReference type="NCBI Taxonomy" id="2654979"/>
    <lineage>
        <taxon>Bacteria</taxon>
        <taxon>Bacillati</taxon>
        <taxon>Bacillota</taxon>
        <taxon>Bacilli</taxon>
        <taxon>Bacillales</taxon>
        <taxon>Paenibacillaceae</taxon>
        <taxon>Paenibacillus</taxon>
    </lineage>
</organism>
<evidence type="ECO:0000259" key="1">
    <source>
        <dbReference type="Pfam" id="PF01636"/>
    </source>
</evidence>
<evidence type="ECO:0000313" key="2">
    <source>
        <dbReference type="EMBL" id="NOU90906.1"/>
    </source>
</evidence>
<reference evidence="2 3" key="1">
    <citation type="submission" date="2019-10" db="EMBL/GenBank/DDBJ databases">
        <title>Description of Paenibacillus choica sp. nov.</title>
        <authorList>
            <person name="Carlier A."/>
            <person name="Qi S."/>
        </authorList>
    </citation>
    <scope>NUCLEOTIDE SEQUENCE [LARGE SCALE GENOMIC DNA]</scope>
    <source>
        <strain evidence="2 3">LMG 31460</strain>
    </source>
</reference>
<accession>A0ABX1ZF70</accession>
<dbReference type="PANTHER" id="PTHR39179">
    <property type="entry name" value="SPORE COAT PROTEIN I"/>
    <property type="match status" value="1"/>
</dbReference>
<evidence type="ECO:0000313" key="3">
    <source>
        <dbReference type="Proteomes" id="UP000658690"/>
    </source>
</evidence>
<dbReference type="InterPro" id="IPR002575">
    <property type="entry name" value="Aminoglycoside_PTrfase"/>
</dbReference>
<feature type="domain" description="Aminoglycoside phosphotransferase" evidence="1">
    <location>
        <begin position="23"/>
        <end position="244"/>
    </location>
</feature>
<dbReference type="PANTHER" id="PTHR39179:SF1">
    <property type="entry name" value="SPORE COAT PROTEIN I"/>
    <property type="match status" value="1"/>
</dbReference>
<dbReference type="InterPro" id="IPR011009">
    <property type="entry name" value="Kinase-like_dom_sf"/>
</dbReference>
<dbReference type="EMBL" id="WHOC01000183">
    <property type="protein sequence ID" value="NOU90906.1"/>
    <property type="molecule type" value="Genomic_DNA"/>
</dbReference>
<gene>
    <name evidence="2" type="ORF">GC102_35050</name>
</gene>
<protein>
    <submittedName>
        <fullName evidence="2">Phosphotransferase</fullName>
    </submittedName>
</protein>
<name>A0ABX1ZF70_9BACL</name>
<comment type="caution">
    <text evidence="2">The sequence shown here is derived from an EMBL/GenBank/DDBJ whole genome shotgun (WGS) entry which is preliminary data.</text>
</comment>
<dbReference type="Pfam" id="PF01636">
    <property type="entry name" value="APH"/>
    <property type="match status" value="1"/>
</dbReference>
<dbReference type="Gene3D" id="3.30.200.20">
    <property type="entry name" value="Phosphorylase Kinase, domain 1"/>
    <property type="match status" value="1"/>
</dbReference>